<dbReference type="SUPFAM" id="SSF53254">
    <property type="entry name" value="Phosphoglycerate mutase-like"/>
    <property type="match status" value="1"/>
</dbReference>
<dbReference type="RefSeq" id="WP_091409502.1">
    <property type="nucleotide sequence ID" value="NZ_LT629749.1"/>
</dbReference>
<keyword evidence="2" id="KW-1185">Reference proteome</keyword>
<gene>
    <name evidence="1" type="ORF">SAMN04488543_0426</name>
</gene>
<dbReference type="Gene3D" id="3.40.50.1240">
    <property type="entry name" value="Phosphoglycerate mutase-like"/>
    <property type="match status" value="1"/>
</dbReference>
<organism evidence="1 2">
    <name type="scientific">Friedmanniella luteola</name>
    <dbReference type="NCBI Taxonomy" id="546871"/>
    <lineage>
        <taxon>Bacteria</taxon>
        <taxon>Bacillati</taxon>
        <taxon>Actinomycetota</taxon>
        <taxon>Actinomycetes</taxon>
        <taxon>Propionibacteriales</taxon>
        <taxon>Nocardioidaceae</taxon>
        <taxon>Friedmanniella</taxon>
    </lineage>
</organism>
<dbReference type="GO" id="GO:0005737">
    <property type="term" value="C:cytoplasm"/>
    <property type="evidence" value="ECO:0007669"/>
    <property type="project" value="TreeGrafter"/>
</dbReference>
<dbReference type="GO" id="GO:0016791">
    <property type="term" value="F:phosphatase activity"/>
    <property type="evidence" value="ECO:0007669"/>
    <property type="project" value="TreeGrafter"/>
</dbReference>
<dbReference type="CDD" id="cd07067">
    <property type="entry name" value="HP_PGM_like"/>
    <property type="match status" value="1"/>
</dbReference>
<dbReference type="Proteomes" id="UP000199092">
    <property type="component" value="Chromosome I"/>
</dbReference>
<dbReference type="InterPro" id="IPR029033">
    <property type="entry name" value="His_PPase_superfam"/>
</dbReference>
<evidence type="ECO:0000313" key="2">
    <source>
        <dbReference type="Proteomes" id="UP000199092"/>
    </source>
</evidence>
<dbReference type="AlphaFoldDB" id="A0A1H1LT72"/>
<evidence type="ECO:0000313" key="1">
    <source>
        <dbReference type="EMBL" id="SDR77693.1"/>
    </source>
</evidence>
<reference evidence="1 2" key="1">
    <citation type="submission" date="2016-10" db="EMBL/GenBank/DDBJ databases">
        <authorList>
            <person name="de Groot N.N."/>
        </authorList>
    </citation>
    <scope>NUCLEOTIDE SEQUENCE [LARGE SCALE GENOMIC DNA]</scope>
    <source>
        <strain evidence="1 2">DSM 21741</strain>
    </source>
</reference>
<dbReference type="PANTHER" id="PTHR48100">
    <property type="entry name" value="BROAD-SPECIFICITY PHOSPHATASE YOR283W-RELATED"/>
    <property type="match status" value="1"/>
</dbReference>
<protein>
    <submittedName>
        <fullName evidence="1">Broad specificity phosphatase PhoE</fullName>
    </submittedName>
</protein>
<dbReference type="Pfam" id="PF00300">
    <property type="entry name" value="His_Phos_1"/>
    <property type="match status" value="1"/>
</dbReference>
<dbReference type="EMBL" id="LT629749">
    <property type="protein sequence ID" value="SDR77693.1"/>
    <property type="molecule type" value="Genomic_DNA"/>
</dbReference>
<sequence length="224" mass="24529">MTTSPPASPAGTRAVVHLVRHGEVHNPAGLLYGRLPDYHLSELGRAMAGLVAEDLRSRDVVHLRCSPLERAQETIEPLAEALGLPVTTDDRVVEADNQLQGLKVTASALARNPKTWWLFRNALRPTWGEPYREIVARMRLAVRDAAAAAAGHEAVIVSHQLPIWMARCDAEGRRLFHDPRRRECRLASITSVTLVDGRVSAVAYREPAAALYSAPVPKKFVAGS</sequence>
<dbReference type="OrthoDB" id="3215466at2"/>
<dbReference type="STRING" id="546871.SAMN04488543_0426"/>
<dbReference type="InterPro" id="IPR013078">
    <property type="entry name" value="His_Pase_superF_clade-1"/>
</dbReference>
<dbReference type="PANTHER" id="PTHR48100:SF51">
    <property type="entry name" value="PHOSPHOGLYCERATE MUTASE"/>
    <property type="match status" value="1"/>
</dbReference>
<name>A0A1H1LT72_9ACTN</name>
<proteinExistence type="predicted"/>
<dbReference type="InterPro" id="IPR050275">
    <property type="entry name" value="PGM_Phosphatase"/>
</dbReference>
<accession>A0A1H1LT72</accession>
<dbReference type="SMART" id="SM00855">
    <property type="entry name" value="PGAM"/>
    <property type="match status" value="1"/>
</dbReference>